<comment type="pathway">
    <text evidence="9">Carbohydrate biosynthesis; D-glycero-D-manno-heptose 7-phosphate biosynthesis; D-glycero-alpha-D-manno-heptose 7-phosphate and D-glycero-beta-D-manno-heptose 7-phosphate from sedoheptulose 7-phosphate: step 1/1.</text>
</comment>
<dbReference type="Gene3D" id="3.40.50.10490">
    <property type="entry name" value="Glucose-6-phosphate isomerase like protein, domain 1"/>
    <property type="match status" value="1"/>
</dbReference>
<dbReference type="InterPro" id="IPR001347">
    <property type="entry name" value="SIS_dom"/>
</dbReference>
<dbReference type="InterPro" id="IPR035461">
    <property type="entry name" value="GmhA/DiaA"/>
</dbReference>
<dbReference type="AlphaFoldDB" id="A0A7C3SL51"/>
<gene>
    <name evidence="9" type="primary">gmhA</name>
    <name evidence="11" type="ORF">ENV62_06040</name>
</gene>
<dbReference type="GO" id="GO:0005737">
    <property type="term" value="C:cytoplasm"/>
    <property type="evidence" value="ECO:0007669"/>
    <property type="project" value="UniProtKB-SubCell"/>
</dbReference>
<feature type="binding site" evidence="9">
    <location>
        <position position="171"/>
    </location>
    <ligand>
        <name>substrate</name>
    </ligand>
</feature>
<evidence type="ECO:0000256" key="9">
    <source>
        <dbReference type="HAMAP-Rule" id="MF_00067"/>
    </source>
</evidence>
<feature type="binding site" evidence="9">
    <location>
        <position position="171"/>
    </location>
    <ligand>
        <name>Zn(2+)</name>
        <dbReference type="ChEBI" id="CHEBI:29105"/>
    </ligand>
</feature>
<dbReference type="GO" id="GO:2001061">
    <property type="term" value="P:D-glycero-D-manno-heptose 7-phosphate biosynthetic process"/>
    <property type="evidence" value="ECO:0007669"/>
    <property type="project" value="UniProtKB-UniPathway"/>
</dbReference>
<dbReference type="GO" id="GO:0097367">
    <property type="term" value="F:carbohydrate derivative binding"/>
    <property type="evidence" value="ECO:0007669"/>
    <property type="project" value="InterPro"/>
</dbReference>
<keyword evidence="7 9" id="KW-0413">Isomerase</keyword>
<dbReference type="PANTHER" id="PTHR30390">
    <property type="entry name" value="SEDOHEPTULOSE 7-PHOSPHATE ISOMERASE / DNAA INITIATOR-ASSOCIATING FACTOR FOR REPLICATION INITIATION"/>
    <property type="match status" value="1"/>
</dbReference>
<evidence type="ECO:0000256" key="6">
    <source>
        <dbReference type="ARBA" id="ARBA00022833"/>
    </source>
</evidence>
<name>A0A7C3SL51_9BACT</name>
<dbReference type="UniPathway" id="UPA00041">
    <property type="reaction ID" value="UER00436"/>
</dbReference>
<dbReference type="PROSITE" id="PS51464">
    <property type="entry name" value="SIS"/>
    <property type="match status" value="1"/>
</dbReference>
<evidence type="ECO:0000256" key="1">
    <source>
        <dbReference type="ARBA" id="ARBA00000348"/>
    </source>
</evidence>
<evidence type="ECO:0000256" key="5">
    <source>
        <dbReference type="ARBA" id="ARBA00022723"/>
    </source>
</evidence>
<dbReference type="InterPro" id="IPR050099">
    <property type="entry name" value="SIS_GmhA/DiaA_subfam"/>
</dbReference>
<comment type="miscellaneous">
    <text evidence="9">The reaction produces a racemic mixture of D-glycero-alpha-D-manno-heptose 7-phosphate and D-glycero-beta-D-manno-heptose 7-phosphate.</text>
</comment>
<comment type="cofactor">
    <cofactor evidence="9">
        <name>Zn(2+)</name>
        <dbReference type="ChEBI" id="CHEBI:29105"/>
    </cofactor>
    <text evidence="9">Binds 1 zinc ion per subunit.</text>
</comment>
<dbReference type="InterPro" id="IPR046348">
    <property type="entry name" value="SIS_dom_sf"/>
</dbReference>
<evidence type="ECO:0000256" key="4">
    <source>
        <dbReference type="ARBA" id="ARBA00022490"/>
    </source>
</evidence>
<comment type="catalytic activity">
    <reaction evidence="1 9">
        <text>2 D-sedoheptulose 7-phosphate = D-glycero-alpha-D-manno-heptose 7-phosphate + D-glycero-beta-D-manno-heptose 7-phosphate</text>
        <dbReference type="Rhea" id="RHEA:27489"/>
        <dbReference type="ChEBI" id="CHEBI:57483"/>
        <dbReference type="ChEBI" id="CHEBI:60203"/>
        <dbReference type="ChEBI" id="CHEBI:60204"/>
        <dbReference type="EC" id="5.3.1.28"/>
    </reaction>
</comment>
<evidence type="ECO:0000313" key="11">
    <source>
        <dbReference type="EMBL" id="HGB14778.1"/>
    </source>
</evidence>
<feature type="binding site" evidence="9">
    <location>
        <position position="179"/>
    </location>
    <ligand>
        <name>Zn(2+)</name>
        <dbReference type="ChEBI" id="CHEBI:29105"/>
    </ligand>
</feature>
<dbReference type="InterPro" id="IPR004515">
    <property type="entry name" value="Phosphoheptose_Isoase"/>
</dbReference>
<keyword evidence="8 9" id="KW-0119">Carbohydrate metabolism</keyword>
<dbReference type="GO" id="GO:0008270">
    <property type="term" value="F:zinc ion binding"/>
    <property type="evidence" value="ECO:0007669"/>
    <property type="project" value="UniProtKB-UniRule"/>
</dbReference>
<evidence type="ECO:0000256" key="3">
    <source>
        <dbReference type="ARBA" id="ARBA00009894"/>
    </source>
</evidence>
<comment type="function">
    <text evidence="9">Catalyzes the isomerization of sedoheptulose 7-phosphate in D-glycero-D-manno-heptose 7-phosphate.</text>
</comment>
<sequence>MELVARLAEAVSDTRRLMERLVSEQGETVVAAARLLADTLQAGGKILLFGNGGSAADAQHLAAEFVNRFQVERPPLAALALTTDTSVLTSIANDYDFVQVFAKQVLALGRPGDVAWGISTSGSSANVVQALEAASGLGLKTLALAGGDGGPVATRADLAIVVPSRNTPRIQEVHIMVGHILCDLVDYLLFPEKFTEEGPT</sequence>
<dbReference type="HAMAP" id="MF_00067">
    <property type="entry name" value="GmhA"/>
    <property type="match status" value="1"/>
</dbReference>
<dbReference type="CDD" id="cd05006">
    <property type="entry name" value="SIS_GmhA"/>
    <property type="match status" value="1"/>
</dbReference>
<dbReference type="PANTHER" id="PTHR30390:SF6">
    <property type="entry name" value="DNAA INITIATOR-ASSOCIATING PROTEIN DIAA"/>
    <property type="match status" value="1"/>
</dbReference>
<dbReference type="GO" id="GO:0008968">
    <property type="term" value="F:D-sedoheptulose 7-phosphate isomerase activity"/>
    <property type="evidence" value="ECO:0007669"/>
    <property type="project" value="UniProtKB-UniRule"/>
</dbReference>
<evidence type="ECO:0000259" key="10">
    <source>
        <dbReference type="PROSITE" id="PS51464"/>
    </source>
</evidence>
<dbReference type="GO" id="GO:0005975">
    <property type="term" value="P:carbohydrate metabolic process"/>
    <property type="evidence" value="ECO:0007669"/>
    <property type="project" value="UniProtKB-UniRule"/>
</dbReference>
<keyword evidence="5 9" id="KW-0479">Metal-binding</keyword>
<comment type="subcellular location">
    <subcellularLocation>
        <location evidence="2 9">Cytoplasm</location>
    </subcellularLocation>
</comment>
<dbReference type="SUPFAM" id="SSF53697">
    <property type="entry name" value="SIS domain"/>
    <property type="match status" value="1"/>
</dbReference>
<protein>
    <recommendedName>
        <fullName evidence="9">Phosphoheptose isomerase</fullName>
        <ecNumber evidence="9">5.3.1.28</ecNumber>
    </recommendedName>
    <alternativeName>
        <fullName evidence="9">Sedoheptulose 7-phosphate isomerase</fullName>
    </alternativeName>
</protein>
<dbReference type="Pfam" id="PF13580">
    <property type="entry name" value="SIS_2"/>
    <property type="match status" value="1"/>
</dbReference>
<keyword evidence="6 9" id="KW-0862">Zinc</keyword>
<comment type="similarity">
    <text evidence="3 9">Belongs to the SIS family. GmhA subfamily.</text>
</comment>
<keyword evidence="4 9" id="KW-0963">Cytoplasm</keyword>
<feature type="binding site" evidence="9">
    <location>
        <position position="64"/>
    </location>
    <ligand>
        <name>substrate</name>
    </ligand>
</feature>
<dbReference type="EMBL" id="DTHB01000043">
    <property type="protein sequence ID" value="HGB14778.1"/>
    <property type="molecule type" value="Genomic_DNA"/>
</dbReference>
<dbReference type="EC" id="5.3.1.28" evidence="9"/>
<accession>A0A7C3SL51</accession>
<organism evidence="11">
    <name type="scientific">Desulfobacca acetoxidans</name>
    <dbReference type="NCBI Taxonomy" id="60893"/>
    <lineage>
        <taxon>Bacteria</taxon>
        <taxon>Pseudomonadati</taxon>
        <taxon>Thermodesulfobacteriota</taxon>
        <taxon>Desulfobaccia</taxon>
        <taxon>Desulfobaccales</taxon>
        <taxon>Desulfobaccaceae</taxon>
        <taxon>Desulfobacca</taxon>
    </lineage>
</organism>
<evidence type="ECO:0000256" key="7">
    <source>
        <dbReference type="ARBA" id="ARBA00023235"/>
    </source>
</evidence>
<feature type="binding site" evidence="9">
    <location>
        <position position="60"/>
    </location>
    <ligand>
        <name>Zn(2+)</name>
        <dbReference type="ChEBI" id="CHEBI:29105"/>
    </ligand>
</feature>
<feature type="binding site" evidence="9">
    <location>
        <begin position="51"/>
        <end position="53"/>
    </location>
    <ligand>
        <name>substrate</name>
    </ligand>
</feature>
<feature type="binding site" evidence="9">
    <location>
        <begin position="119"/>
        <end position="121"/>
    </location>
    <ligand>
        <name>substrate</name>
    </ligand>
</feature>
<feature type="binding site" evidence="9">
    <location>
        <begin position="93"/>
        <end position="94"/>
    </location>
    <ligand>
        <name>substrate</name>
    </ligand>
</feature>
<evidence type="ECO:0000256" key="2">
    <source>
        <dbReference type="ARBA" id="ARBA00004496"/>
    </source>
</evidence>
<feature type="binding site" evidence="9">
    <location>
        <position position="124"/>
    </location>
    <ligand>
        <name>substrate</name>
    </ligand>
</feature>
<feature type="domain" description="SIS" evidence="10">
    <location>
        <begin position="36"/>
        <end position="199"/>
    </location>
</feature>
<comment type="caution">
    <text evidence="11">The sequence shown here is derived from an EMBL/GenBank/DDBJ whole genome shotgun (WGS) entry which is preliminary data.</text>
</comment>
<feature type="binding site" evidence="9">
    <location>
        <position position="64"/>
    </location>
    <ligand>
        <name>Zn(2+)</name>
        <dbReference type="ChEBI" id="CHEBI:29105"/>
    </ligand>
</feature>
<evidence type="ECO:0000256" key="8">
    <source>
        <dbReference type="ARBA" id="ARBA00023277"/>
    </source>
</evidence>
<proteinExistence type="inferred from homology"/>
<reference evidence="11" key="1">
    <citation type="journal article" date="2020" name="mSystems">
        <title>Genome- and Community-Level Interaction Insights into Carbon Utilization and Element Cycling Functions of Hydrothermarchaeota in Hydrothermal Sediment.</title>
        <authorList>
            <person name="Zhou Z."/>
            <person name="Liu Y."/>
            <person name="Xu W."/>
            <person name="Pan J."/>
            <person name="Luo Z.H."/>
            <person name="Li M."/>
        </authorList>
    </citation>
    <scope>NUCLEOTIDE SEQUENCE [LARGE SCALE GENOMIC DNA]</scope>
    <source>
        <strain evidence="11">SpSt-776</strain>
    </source>
</reference>